<dbReference type="Pfam" id="PF00753">
    <property type="entry name" value="Lactamase_B"/>
    <property type="match status" value="1"/>
</dbReference>
<protein>
    <submittedName>
        <fullName evidence="2">Glyoxylase-like metal-dependent hydrolase (Beta-lactamase superfamily II)</fullName>
    </submittedName>
</protein>
<dbReference type="SMART" id="SM00849">
    <property type="entry name" value="Lactamase_B"/>
    <property type="match status" value="1"/>
</dbReference>
<name>A0A366HXF5_9FIRM</name>
<keyword evidence="3" id="KW-1185">Reference proteome</keyword>
<feature type="domain" description="Metallo-beta-lactamase" evidence="1">
    <location>
        <begin position="17"/>
        <end position="215"/>
    </location>
</feature>
<gene>
    <name evidence="2" type="ORF">DES36_12626</name>
</gene>
<dbReference type="InterPro" id="IPR036866">
    <property type="entry name" value="RibonucZ/Hydroxyglut_hydro"/>
</dbReference>
<evidence type="ECO:0000313" key="2">
    <source>
        <dbReference type="EMBL" id="RBP57954.1"/>
    </source>
</evidence>
<dbReference type="SUPFAM" id="SSF56281">
    <property type="entry name" value="Metallo-hydrolase/oxidoreductase"/>
    <property type="match status" value="1"/>
</dbReference>
<evidence type="ECO:0000313" key="3">
    <source>
        <dbReference type="Proteomes" id="UP000253490"/>
    </source>
</evidence>
<dbReference type="EMBL" id="QNRX01000026">
    <property type="protein sequence ID" value="RBP57954.1"/>
    <property type="molecule type" value="Genomic_DNA"/>
</dbReference>
<organism evidence="2 3">
    <name type="scientific">Alkalibaculum bacchi</name>
    <dbReference type="NCBI Taxonomy" id="645887"/>
    <lineage>
        <taxon>Bacteria</taxon>
        <taxon>Bacillati</taxon>
        <taxon>Bacillota</taxon>
        <taxon>Clostridia</taxon>
        <taxon>Eubacteriales</taxon>
        <taxon>Eubacteriaceae</taxon>
        <taxon>Alkalibaculum</taxon>
    </lineage>
</organism>
<evidence type="ECO:0000259" key="1">
    <source>
        <dbReference type="SMART" id="SM00849"/>
    </source>
</evidence>
<dbReference type="InterPro" id="IPR050855">
    <property type="entry name" value="NDM-1-like"/>
</dbReference>
<dbReference type="InterPro" id="IPR001279">
    <property type="entry name" value="Metallo-B-lactamas"/>
</dbReference>
<dbReference type="Proteomes" id="UP000253490">
    <property type="component" value="Unassembled WGS sequence"/>
</dbReference>
<dbReference type="OrthoDB" id="9802248at2"/>
<dbReference type="AlphaFoldDB" id="A0A366HXF5"/>
<accession>A0A366HXF5</accession>
<sequence>MINLRDKVIDVSCGKGSCNSTLVIGEEKVALIDCGMPYCAKELFENIKRVLGEEKTLDYILISHSHYDHIGAIPYLRQIWTNVKVLGAKHAQYVLKRENALKTIRELSNQAAQYYDVEETVDYDDNLMKVDIVISEEDKIDLGGIDIKVLETPGHTKCCLSFLIGDEILFASETTGVLMLSGDIYPVFIISYQQTINSIEKCQRTQHKYIISPHHGFLDESDPKNYWKNCISAVRKSANFILERFAKGYSEDKIFEEYKDVYFNDVVKLHQPESAFDVNTKAMIKGVLI</sequence>
<dbReference type="Gene3D" id="3.60.15.10">
    <property type="entry name" value="Ribonuclease Z/Hydroxyacylglutathione hydrolase-like"/>
    <property type="match status" value="1"/>
</dbReference>
<dbReference type="PANTHER" id="PTHR42951">
    <property type="entry name" value="METALLO-BETA-LACTAMASE DOMAIN-CONTAINING"/>
    <property type="match status" value="1"/>
</dbReference>
<dbReference type="RefSeq" id="WP_113921804.1">
    <property type="nucleotide sequence ID" value="NZ_QNRX01000026.1"/>
</dbReference>
<comment type="caution">
    <text evidence="2">The sequence shown here is derived from an EMBL/GenBank/DDBJ whole genome shotgun (WGS) entry which is preliminary data.</text>
</comment>
<proteinExistence type="predicted"/>
<dbReference type="GO" id="GO:0016787">
    <property type="term" value="F:hydrolase activity"/>
    <property type="evidence" value="ECO:0007669"/>
    <property type="project" value="UniProtKB-KW"/>
</dbReference>
<reference evidence="2 3" key="1">
    <citation type="submission" date="2018-06" db="EMBL/GenBank/DDBJ databases">
        <title>Genomic Encyclopedia of Type Strains, Phase IV (KMG-IV): sequencing the most valuable type-strain genomes for metagenomic binning, comparative biology and taxonomic classification.</title>
        <authorList>
            <person name="Goeker M."/>
        </authorList>
    </citation>
    <scope>NUCLEOTIDE SEQUENCE [LARGE SCALE GENOMIC DNA]</scope>
    <source>
        <strain evidence="2 3">DSM 22112</strain>
    </source>
</reference>
<keyword evidence="2" id="KW-0378">Hydrolase</keyword>